<keyword evidence="3" id="KW-0560">Oxidoreductase</keyword>
<keyword evidence="7" id="KW-0223">Dioxygenase</keyword>
<dbReference type="GO" id="GO:0051537">
    <property type="term" value="F:2 iron, 2 sulfur cluster binding"/>
    <property type="evidence" value="ECO:0007669"/>
    <property type="project" value="UniProtKB-KW"/>
</dbReference>
<dbReference type="GO" id="GO:0046872">
    <property type="term" value="F:metal ion binding"/>
    <property type="evidence" value="ECO:0007669"/>
    <property type="project" value="UniProtKB-KW"/>
</dbReference>
<dbReference type="Pfam" id="PF19112">
    <property type="entry name" value="VanA_C"/>
    <property type="match status" value="1"/>
</dbReference>
<dbReference type="OrthoDB" id="5243643at2"/>
<dbReference type="InterPro" id="IPR017941">
    <property type="entry name" value="Rieske_2Fe-2S"/>
</dbReference>
<dbReference type="InterPro" id="IPR050584">
    <property type="entry name" value="Cholesterol_7-desaturase"/>
</dbReference>
<dbReference type="EMBL" id="VCKZ01000002">
    <property type="protein sequence ID" value="TMR42385.1"/>
    <property type="molecule type" value="Genomic_DNA"/>
</dbReference>
<evidence type="ECO:0000256" key="5">
    <source>
        <dbReference type="ARBA" id="ARBA00023014"/>
    </source>
</evidence>
<evidence type="ECO:0000256" key="2">
    <source>
        <dbReference type="ARBA" id="ARBA00022723"/>
    </source>
</evidence>
<accession>A0A5S4HAV6</accession>
<proteinExistence type="predicted"/>
<dbReference type="AlphaFoldDB" id="A0A5S4HAV6"/>
<dbReference type="GO" id="GO:0051213">
    <property type="term" value="F:dioxygenase activity"/>
    <property type="evidence" value="ECO:0007669"/>
    <property type="project" value="UniProtKB-KW"/>
</dbReference>
<dbReference type="GO" id="GO:0004497">
    <property type="term" value="F:monooxygenase activity"/>
    <property type="evidence" value="ECO:0007669"/>
    <property type="project" value="UniProtKB-ARBA"/>
</dbReference>
<dbReference type="SUPFAM" id="SSF55961">
    <property type="entry name" value="Bet v1-like"/>
    <property type="match status" value="1"/>
</dbReference>
<keyword evidence="1" id="KW-0001">2Fe-2S</keyword>
<protein>
    <submittedName>
        <fullName evidence="7">Aromatic ring-hydroxylating dioxygenase subunit alpha</fullName>
    </submittedName>
</protein>
<dbReference type="GO" id="GO:0016705">
    <property type="term" value="F:oxidoreductase activity, acting on paired donors, with incorporation or reduction of molecular oxygen"/>
    <property type="evidence" value="ECO:0007669"/>
    <property type="project" value="UniProtKB-ARBA"/>
</dbReference>
<dbReference type="Proteomes" id="UP000305238">
    <property type="component" value="Unassembled WGS sequence"/>
</dbReference>
<dbReference type="SUPFAM" id="SSF50022">
    <property type="entry name" value="ISP domain"/>
    <property type="match status" value="1"/>
</dbReference>
<name>A0A5S4HAV6_9ACTN</name>
<evidence type="ECO:0000256" key="4">
    <source>
        <dbReference type="ARBA" id="ARBA00023004"/>
    </source>
</evidence>
<organism evidence="7 8">
    <name type="scientific">Actinomadura geliboluensis</name>
    <dbReference type="NCBI Taxonomy" id="882440"/>
    <lineage>
        <taxon>Bacteria</taxon>
        <taxon>Bacillati</taxon>
        <taxon>Actinomycetota</taxon>
        <taxon>Actinomycetes</taxon>
        <taxon>Streptosporangiales</taxon>
        <taxon>Thermomonosporaceae</taxon>
        <taxon>Actinomadura</taxon>
    </lineage>
</organism>
<gene>
    <name evidence="7" type="ORF">ETD96_00680</name>
</gene>
<reference evidence="7 8" key="1">
    <citation type="submission" date="2019-05" db="EMBL/GenBank/DDBJ databases">
        <title>Draft genome sequence of Actinomadura geliboluensis A8036.</title>
        <authorList>
            <person name="Saricaoglu S."/>
            <person name="Isik K."/>
        </authorList>
    </citation>
    <scope>NUCLEOTIDE SEQUENCE [LARGE SCALE GENOMIC DNA]</scope>
    <source>
        <strain evidence="7 8">A8036</strain>
    </source>
</reference>
<dbReference type="Pfam" id="PF00355">
    <property type="entry name" value="Rieske"/>
    <property type="match status" value="1"/>
</dbReference>
<evidence type="ECO:0000313" key="8">
    <source>
        <dbReference type="Proteomes" id="UP000305238"/>
    </source>
</evidence>
<evidence type="ECO:0000259" key="6">
    <source>
        <dbReference type="PROSITE" id="PS51296"/>
    </source>
</evidence>
<evidence type="ECO:0000256" key="1">
    <source>
        <dbReference type="ARBA" id="ARBA00022714"/>
    </source>
</evidence>
<dbReference type="PANTHER" id="PTHR21266">
    <property type="entry name" value="IRON-SULFUR DOMAIN CONTAINING PROTEIN"/>
    <property type="match status" value="1"/>
</dbReference>
<keyword evidence="2" id="KW-0479">Metal-binding</keyword>
<dbReference type="Gene3D" id="3.90.380.10">
    <property type="entry name" value="Naphthalene 1,2-dioxygenase Alpha Subunit, Chain A, domain 1"/>
    <property type="match status" value="1"/>
</dbReference>
<keyword evidence="5" id="KW-0411">Iron-sulfur</keyword>
<keyword evidence="4" id="KW-0408">Iron</keyword>
<dbReference type="InterPro" id="IPR044043">
    <property type="entry name" value="VanA_C_cat"/>
</dbReference>
<evidence type="ECO:0000313" key="7">
    <source>
        <dbReference type="EMBL" id="TMR42385.1"/>
    </source>
</evidence>
<keyword evidence="8" id="KW-1185">Reference proteome</keyword>
<feature type="domain" description="Rieske" evidence="6">
    <location>
        <begin position="11"/>
        <end position="114"/>
    </location>
</feature>
<dbReference type="Gene3D" id="2.102.10.10">
    <property type="entry name" value="Rieske [2Fe-2S] iron-sulphur domain"/>
    <property type="match status" value="1"/>
</dbReference>
<sequence length="325" mass="36632">MTNLAAYRPYWHPIAMSEEVTDSPRRFTLLDEHLVAFRAGGRAAVLKDLCIHRGSALSLGQVVDGRIECPYHGWQYDADGACVKIPALPEGHSIPRKARAQAYQVREEAGLVWVALDEPVAPFPEWPEACRFGDDRYRSHVVAAYDWTVGAGRAVENFLDVAHFPFVHEELLGFRESPLVSEHDIDHDEFSMHYFYSTVQAKPEGGREKVSLEYFYHVPLTCHLKRQVPDGRWLCVSLLPCPVSAGTSRLFVTCVRDADLDPEYDAVYSRFLDDVFNQDKAVVSSVRPEEIPVDLREELHLKVPDAAGLLLRRYLGRIDGVGTVA</sequence>
<dbReference type="RefSeq" id="WP_138632310.1">
    <property type="nucleotide sequence ID" value="NZ_JASWDG010000005.1"/>
</dbReference>
<comment type="caution">
    <text evidence="7">The sequence shown here is derived from an EMBL/GenBank/DDBJ whole genome shotgun (WGS) entry which is preliminary data.</text>
</comment>
<dbReference type="PANTHER" id="PTHR21266:SF57">
    <property type="entry name" value="3-CHLOROBENZOATE-3,4-DIOXYGENASE"/>
    <property type="match status" value="1"/>
</dbReference>
<evidence type="ECO:0000256" key="3">
    <source>
        <dbReference type="ARBA" id="ARBA00023002"/>
    </source>
</evidence>
<dbReference type="InterPro" id="IPR036922">
    <property type="entry name" value="Rieske_2Fe-2S_sf"/>
</dbReference>
<dbReference type="PROSITE" id="PS51296">
    <property type="entry name" value="RIESKE"/>
    <property type="match status" value="1"/>
</dbReference>